<evidence type="ECO:0000313" key="3">
    <source>
        <dbReference type="Proteomes" id="UP000322873"/>
    </source>
</evidence>
<feature type="region of interest" description="Disordered" evidence="1">
    <location>
        <begin position="1090"/>
        <end position="1168"/>
    </location>
</feature>
<feature type="compositionally biased region" description="Polar residues" evidence="1">
    <location>
        <begin position="1124"/>
        <end position="1142"/>
    </location>
</feature>
<accession>A0A5M9JCF5</accession>
<name>A0A5M9JCF5_MONFR</name>
<feature type="region of interest" description="Disordered" evidence="1">
    <location>
        <begin position="913"/>
        <end position="964"/>
    </location>
</feature>
<keyword evidence="3" id="KW-1185">Reference proteome</keyword>
<dbReference type="VEuPathDB" id="FungiDB:MFRU_045g00380"/>
<feature type="region of interest" description="Disordered" evidence="1">
    <location>
        <begin position="739"/>
        <end position="759"/>
    </location>
</feature>
<evidence type="ECO:0000256" key="1">
    <source>
        <dbReference type="SAM" id="MobiDB-lite"/>
    </source>
</evidence>
<gene>
    <name evidence="2" type="ORF">EYC84_011052</name>
</gene>
<evidence type="ECO:0000313" key="2">
    <source>
        <dbReference type="EMBL" id="KAA8565336.1"/>
    </source>
</evidence>
<dbReference type="AlphaFoldDB" id="A0A5M9JCF5"/>
<feature type="compositionally biased region" description="Basic and acidic residues" evidence="1">
    <location>
        <begin position="1006"/>
        <end position="1016"/>
    </location>
</feature>
<feature type="region of interest" description="Disordered" evidence="1">
    <location>
        <begin position="164"/>
        <end position="214"/>
    </location>
</feature>
<sequence>MDQETSDINTPDDHYEHIIHLLEQIIAILAPEDDSSTLDGYSLFTILGFYTPFSLSRGAIKATATMDQGSSDVNTPNDHYDHIIHLLEQIIAILVPEDDNSTLDGYSLSALPGFYTPSSLSKRAIKLTATMDQGSSDVNTPNNHYEHIIHLLEQIIAILVPEDDNEGFDENESGSEVPTASQFIDDDEHEPGDEMPSANGDTNEGGSEPRAEDEDLLELDGESRLLHLHRHFQPRTMIHNRCLACPTKCPNSHRNFSTNTVEGEFALKWFDFVIVEDLLPYGEYPRFKQNIKNALEGDLFSSPNIARHITAIFNMQEGYALGATLSGETMNSLTLLRCLLIELGPVSTWDGFRAHVLETLNYAKRVIREGSRYRVYAQSDTLHMQQVLTNEWLESASQLTGLLKYWLGVTGEQLIFQQRWGLSKRLILGVEGNHWESTWKNGSLKTLALNLWKEKSIIERILLSSGRTIDYTLKYSDIFGDEDERDEEDLGEGKVLKFWPQSGKTEWIQSADADGQGTAAGTADAEDQGFSRVTAEQFRISENLFLSAMSRREAARQTTAAAATTSNNIPQFRLNGFSIEKNTAPQMLEDRSAKSQTYQDYNPQIQSPGFAIARVTTPLGGSITGQYTTPQALSGQFTTDQTGEYVAPNIQLHRSIIHDATLQLEPNTPVTGHESAPHVDLDRIATDQGTSSRSNPEMFVINQTDQNATPPGQPHQDTAGQDMYATKHESALRINAETARTSPDTVPQVQPAQSSTAQDTLSNANTNMFAADDEAALQVRSDEPSKWSWEQKRLMTGKDTAQAGKLEDSKSCDSTRKSPDIPNTIPFSTAPPLSDRNSMVPAESNLYASMATAPPTRPLPSLPRGKAVENESVTEVEAPSAEELSDTLISNYAEGLLVKHRQLSKVVYPVEEYDSDLKGETPSRGCELETLGNETQKQQEAGSHTTDRDSGAAQTSEGSAIDGQVAAEETNTGHVTSNHRPCLRIDMADVEERLAVLDAAELRAVEERNQQDKRSSAEQNQLDLPERDLRLEEELQHSTDIKEELLDKLESEKPLNSKIRAVEEFFDAVGEEIEKVNGWTEELLEAEAKIDGGNDGGWEGEMQNQKMQADEHMQNIRLNDRSVRSVTGSDTSDYTRAGPSSPTEDRDAKQVYTAEEYAITSPPTLTGN</sequence>
<reference evidence="2 3" key="1">
    <citation type="submission" date="2019-06" db="EMBL/GenBank/DDBJ databases">
        <title>Genome Sequence of the Brown Rot Fungal Pathogen Monilinia fructicola.</title>
        <authorList>
            <person name="De Miccolis Angelini R.M."/>
            <person name="Landi L."/>
            <person name="Abate D."/>
            <person name="Pollastro S."/>
            <person name="Romanazzi G."/>
            <person name="Faretra F."/>
        </authorList>
    </citation>
    <scope>NUCLEOTIDE SEQUENCE [LARGE SCALE GENOMIC DNA]</scope>
    <source>
        <strain evidence="2 3">Mfrc123</strain>
    </source>
</reference>
<feature type="region of interest" description="Disordered" evidence="1">
    <location>
        <begin position="777"/>
        <end position="837"/>
    </location>
</feature>
<dbReference type="VEuPathDB" id="FungiDB:MFRU_045g00390"/>
<proteinExistence type="predicted"/>
<feature type="region of interest" description="Disordered" evidence="1">
    <location>
        <begin position="1006"/>
        <end position="1026"/>
    </location>
</feature>
<protein>
    <submittedName>
        <fullName evidence="2">Uncharacterized protein</fullName>
    </submittedName>
</protein>
<feature type="compositionally biased region" description="Acidic residues" evidence="1">
    <location>
        <begin position="164"/>
        <end position="173"/>
    </location>
</feature>
<dbReference type="Proteomes" id="UP000322873">
    <property type="component" value="Unassembled WGS sequence"/>
</dbReference>
<comment type="caution">
    <text evidence="2">The sequence shown here is derived from an EMBL/GenBank/DDBJ whole genome shotgun (WGS) entry which is preliminary data.</text>
</comment>
<feature type="compositionally biased region" description="Acidic residues" evidence="1">
    <location>
        <begin position="184"/>
        <end position="193"/>
    </location>
</feature>
<feature type="compositionally biased region" description="Polar residues" evidence="1">
    <location>
        <begin position="932"/>
        <end position="944"/>
    </location>
</feature>
<feature type="compositionally biased region" description="Basic and acidic residues" evidence="1">
    <location>
        <begin position="805"/>
        <end position="819"/>
    </location>
</feature>
<dbReference type="EMBL" id="VICG01000014">
    <property type="protein sequence ID" value="KAA8565336.1"/>
    <property type="molecule type" value="Genomic_DNA"/>
</dbReference>
<feature type="compositionally biased region" description="Basic and acidic residues" evidence="1">
    <location>
        <begin position="780"/>
        <end position="793"/>
    </location>
</feature>
<organism evidence="2 3">
    <name type="scientific">Monilinia fructicola</name>
    <name type="common">Brown rot fungus</name>
    <name type="synonym">Ciboria fructicola</name>
    <dbReference type="NCBI Taxonomy" id="38448"/>
    <lineage>
        <taxon>Eukaryota</taxon>
        <taxon>Fungi</taxon>
        <taxon>Dikarya</taxon>
        <taxon>Ascomycota</taxon>
        <taxon>Pezizomycotina</taxon>
        <taxon>Leotiomycetes</taxon>
        <taxon>Helotiales</taxon>
        <taxon>Sclerotiniaceae</taxon>
        <taxon>Monilinia</taxon>
    </lineage>
</organism>
<feature type="compositionally biased region" description="Basic and acidic residues" evidence="1">
    <location>
        <begin position="1108"/>
        <end position="1123"/>
    </location>
</feature>